<evidence type="ECO:0000256" key="7">
    <source>
        <dbReference type="HAMAP-Rule" id="MF_01659"/>
    </source>
</evidence>
<reference evidence="11" key="1">
    <citation type="submission" date="2020-02" db="EMBL/GenBank/DDBJ databases">
        <authorList>
            <person name="Meier V. D."/>
        </authorList>
    </citation>
    <scope>NUCLEOTIDE SEQUENCE</scope>
    <source>
        <strain evidence="11">AVDCRST_MAG82</strain>
    </source>
</reference>
<dbReference type="EMBL" id="CADCVA010000332">
    <property type="protein sequence ID" value="CAA9438299.1"/>
    <property type="molecule type" value="Genomic_DNA"/>
</dbReference>
<dbReference type="CDD" id="cd07037">
    <property type="entry name" value="TPP_PYR_MenD"/>
    <property type="match status" value="1"/>
</dbReference>
<comment type="pathway">
    <text evidence="7">Quinol/quinone metabolism; menaquinone biosynthesis.</text>
</comment>
<proteinExistence type="inferred from homology"/>
<gene>
    <name evidence="7" type="primary">menD</name>
    <name evidence="11" type="ORF">AVDCRST_MAG82-2650</name>
</gene>
<dbReference type="Pfam" id="PF02776">
    <property type="entry name" value="TPP_enzyme_N"/>
    <property type="match status" value="1"/>
</dbReference>
<dbReference type="GO" id="GO:0009234">
    <property type="term" value="P:menaquinone biosynthetic process"/>
    <property type="evidence" value="ECO:0007669"/>
    <property type="project" value="UniProtKB-UniRule"/>
</dbReference>
<dbReference type="GO" id="GO:0070204">
    <property type="term" value="F:2-succinyl-5-enolpyruvyl-6-hydroxy-3-cyclohexene-1-carboxylic-acid synthase activity"/>
    <property type="evidence" value="ECO:0007669"/>
    <property type="project" value="UniProtKB-UniRule"/>
</dbReference>
<feature type="domain" description="Menaquinone biosynthesis protein MenD middle" evidence="10">
    <location>
        <begin position="194"/>
        <end position="407"/>
    </location>
</feature>
<name>A0A6J4QAG5_9ACTN</name>
<accession>A0A6J4QAG5</accession>
<organism evidence="11">
    <name type="scientific">uncultured Rubrobacteraceae bacterium</name>
    <dbReference type="NCBI Taxonomy" id="349277"/>
    <lineage>
        <taxon>Bacteria</taxon>
        <taxon>Bacillati</taxon>
        <taxon>Actinomycetota</taxon>
        <taxon>Rubrobacteria</taxon>
        <taxon>Rubrobacterales</taxon>
        <taxon>Rubrobacteraceae</taxon>
        <taxon>environmental samples</taxon>
    </lineage>
</organism>
<dbReference type="GO" id="GO:0030976">
    <property type="term" value="F:thiamine pyrophosphate binding"/>
    <property type="evidence" value="ECO:0007669"/>
    <property type="project" value="UniProtKB-UniRule"/>
</dbReference>
<evidence type="ECO:0000259" key="8">
    <source>
        <dbReference type="Pfam" id="PF02775"/>
    </source>
</evidence>
<evidence type="ECO:0000259" key="9">
    <source>
        <dbReference type="Pfam" id="PF02776"/>
    </source>
</evidence>
<dbReference type="InterPro" id="IPR029035">
    <property type="entry name" value="DHS-like_NAD/FAD-binding_dom"/>
</dbReference>
<keyword evidence="2 7" id="KW-0808">Transferase</keyword>
<sequence length="581" mass="62248">MNRDTPRANRLWAYLIVEELLRCGVGFFCVAPGSRSTPLVAALAASEKARSLIHFDERGTAFAALGYARATGRPAAWITTSGTAVANGLPAVVEAATDGVPMVLLTADRPPELRQTGANQTIDQPDIFGDYVRWRFDLPAPDPSVDPAMVLTTVDQAAYRAVRTPRGPVHLNLMFREPFLSGPEDEDILSGPASWVQGGEPYTRYAATKPALDESEIHRLWETLRPAKRGLVVAGRLANRKQGEAVLRLAGALGWPLLPDVGSQVRLGSEGIVAHYDAILAGDSFAGSHAPEAVVHVGGRALSKRLEQFLLSSRPDPYVVVRENPFRLDPAHRVTHSVEANILDFCAALVQAASEGPSVMDPSWTADWQEASEEVGRHLDGIFSGEQNEPLVARVVLRNVPPDHALVVANSMPVRDLDTYAAADGAAVPVAANRGASGIDGTVATAAGFARGLGRPVTLLIGDLALLHDLNSLAMLRDAHVIVVVLNNDGGGIFSFFPIAGHKEFFEPYFGTPQGVGFEAAAKMFGLDYELPGTTEEFVEAYGSACARASSTLIEIETDRGENAALHRRLLQEVADRVEKA</sequence>
<keyword evidence="1 7" id="KW-0474">Menaquinone biosynthesis</keyword>
<comment type="cofactor">
    <cofactor evidence="7">
        <name>Mg(2+)</name>
        <dbReference type="ChEBI" id="CHEBI:18420"/>
    </cofactor>
    <cofactor evidence="7">
        <name>Mn(2+)</name>
        <dbReference type="ChEBI" id="CHEBI:29035"/>
    </cofactor>
</comment>
<dbReference type="HAMAP" id="MF_01659">
    <property type="entry name" value="MenD"/>
    <property type="match status" value="1"/>
</dbReference>
<feature type="domain" description="Thiamine pyrophosphate enzyme N-terminal TPP-binding" evidence="9">
    <location>
        <begin position="15"/>
        <end position="125"/>
    </location>
</feature>
<evidence type="ECO:0000256" key="3">
    <source>
        <dbReference type="ARBA" id="ARBA00022723"/>
    </source>
</evidence>
<evidence type="ECO:0000259" key="10">
    <source>
        <dbReference type="Pfam" id="PF16582"/>
    </source>
</evidence>
<comment type="pathway">
    <text evidence="7">Quinol/quinone metabolism; 1,4-dihydroxy-2-naphthoate biosynthesis; 1,4-dihydroxy-2-naphthoate from chorismate: step 2/7.</text>
</comment>
<dbReference type="SUPFAM" id="SSF52518">
    <property type="entry name" value="Thiamin diphosphate-binding fold (THDP-binding)"/>
    <property type="match status" value="2"/>
</dbReference>
<dbReference type="UniPathway" id="UPA01057">
    <property type="reaction ID" value="UER00164"/>
</dbReference>
<evidence type="ECO:0000256" key="5">
    <source>
        <dbReference type="ARBA" id="ARBA00023052"/>
    </source>
</evidence>
<dbReference type="GO" id="GO:0000287">
    <property type="term" value="F:magnesium ion binding"/>
    <property type="evidence" value="ECO:0007669"/>
    <property type="project" value="UniProtKB-UniRule"/>
</dbReference>
<evidence type="ECO:0000313" key="11">
    <source>
        <dbReference type="EMBL" id="CAA9438299.1"/>
    </source>
</evidence>
<dbReference type="EC" id="2.2.1.9" evidence="7"/>
<dbReference type="InterPro" id="IPR032264">
    <property type="entry name" value="MenD_middle"/>
</dbReference>
<keyword evidence="3 7" id="KW-0479">Metal-binding</keyword>
<evidence type="ECO:0000256" key="6">
    <source>
        <dbReference type="ARBA" id="ARBA00023211"/>
    </source>
</evidence>
<comment type="similarity">
    <text evidence="7">Belongs to the TPP enzyme family. MenD subfamily.</text>
</comment>
<dbReference type="SUPFAM" id="SSF52467">
    <property type="entry name" value="DHS-like NAD/FAD-binding domain"/>
    <property type="match status" value="1"/>
</dbReference>
<comment type="catalytic activity">
    <reaction evidence="7">
        <text>isochorismate + 2-oxoglutarate + H(+) = 5-enolpyruvoyl-6-hydroxy-2-succinyl-cyclohex-3-ene-1-carboxylate + CO2</text>
        <dbReference type="Rhea" id="RHEA:25593"/>
        <dbReference type="ChEBI" id="CHEBI:15378"/>
        <dbReference type="ChEBI" id="CHEBI:16526"/>
        <dbReference type="ChEBI" id="CHEBI:16810"/>
        <dbReference type="ChEBI" id="CHEBI:29780"/>
        <dbReference type="ChEBI" id="CHEBI:58818"/>
        <dbReference type="EC" id="2.2.1.9"/>
    </reaction>
</comment>
<dbReference type="PIRSF" id="PIRSF004983">
    <property type="entry name" value="MenD"/>
    <property type="match status" value="1"/>
</dbReference>
<dbReference type="PANTHER" id="PTHR42916:SF1">
    <property type="entry name" value="PROTEIN PHYLLO, CHLOROPLASTIC"/>
    <property type="match status" value="1"/>
</dbReference>
<protein>
    <recommendedName>
        <fullName evidence="7">2-succinyl-5-enolpyruvyl-6-hydroxy-3-cyclohexene-1-carboxylate synthase</fullName>
        <shortName evidence="7">SEPHCHC synthase</shortName>
        <ecNumber evidence="7">2.2.1.9</ecNumber>
    </recommendedName>
    <alternativeName>
        <fullName evidence="7">Menaquinone biosynthesis protein MenD</fullName>
    </alternativeName>
</protein>
<keyword evidence="4 7" id="KW-0460">Magnesium</keyword>
<dbReference type="Pfam" id="PF02775">
    <property type="entry name" value="TPP_enzyme_C"/>
    <property type="match status" value="1"/>
</dbReference>
<dbReference type="AlphaFoldDB" id="A0A6J4QAG5"/>
<dbReference type="UniPathway" id="UPA00079"/>
<comment type="cofactor">
    <cofactor evidence="7">
        <name>thiamine diphosphate</name>
        <dbReference type="ChEBI" id="CHEBI:58937"/>
    </cofactor>
    <text evidence="7">Binds 1 thiamine pyrophosphate per subunit.</text>
</comment>
<evidence type="ECO:0000256" key="1">
    <source>
        <dbReference type="ARBA" id="ARBA00022428"/>
    </source>
</evidence>
<dbReference type="InterPro" id="IPR029061">
    <property type="entry name" value="THDP-binding"/>
</dbReference>
<dbReference type="Gene3D" id="3.40.50.970">
    <property type="match status" value="2"/>
</dbReference>
<keyword evidence="5 7" id="KW-0786">Thiamine pyrophosphate</keyword>
<dbReference type="Gene3D" id="3.40.50.1220">
    <property type="entry name" value="TPP-binding domain"/>
    <property type="match status" value="1"/>
</dbReference>
<dbReference type="NCBIfam" id="TIGR00173">
    <property type="entry name" value="menD"/>
    <property type="match status" value="1"/>
</dbReference>
<dbReference type="Pfam" id="PF16582">
    <property type="entry name" value="TPP_enzyme_M_2"/>
    <property type="match status" value="1"/>
</dbReference>
<dbReference type="InterPro" id="IPR004433">
    <property type="entry name" value="MenaQ_synth_MenD"/>
</dbReference>
<dbReference type="InterPro" id="IPR012001">
    <property type="entry name" value="Thiamin_PyroP_enz_TPP-bd_dom"/>
</dbReference>
<evidence type="ECO:0000256" key="4">
    <source>
        <dbReference type="ARBA" id="ARBA00022842"/>
    </source>
</evidence>
<evidence type="ECO:0000256" key="2">
    <source>
        <dbReference type="ARBA" id="ARBA00022679"/>
    </source>
</evidence>
<feature type="domain" description="Thiamine pyrophosphate enzyme TPP-binding" evidence="8">
    <location>
        <begin position="436"/>
        <end position="556"/>
    </location>
</feature>
<comment type="function">
    <text evidence="7">Catalyzes the thiamine diphosphate-dependent decarboxylation of 2-oxoglutarate and the subsequent addition of the resulting succinic semialdehyde-thiamine pyrophosphate anion to isochorismate to yield 2-succinyl-5-enolpyruvyl-6-hydroxy-3-cyclohexene-1-carboxylate (SEPHCHC).</text>
</comment>
<dbReference type="PANTHER" id="PTHR42916">
    <property type="entry name" value="2-SUCCINYL-5-ENOLPYRUVYL-6-HYDROXY-3-CYCLOHEXENE-1-CARBOXYLATE SYNTHASE"/>
    <property type="match status" value="1"/>
</dbReference>
<dbReference type="GO" id="GO:0030145">
    <property type="term" value="F:manganese ion binding"/>
    <property type="evidence" value="ECO:0007669"/>
    <property type="project" value="UniProtKB-UniRule"/>
</dbReference>
<keyword evidence="6 7" id="KW-0464">Manganese</keyword>
<dbReference type="CDD" id="cd02009">
    <property type="entry name" value="TPP_SHCHC_synthase"/>
    <property type="match status" value="1"/>
</dbReference>
<comment type="subunit">
    <text evidence="7">Homodimer.</text>
</comment>
<dbReference type="InterPro" id="IPR011766">
    <property type="entry name" value="TPP_enzyme_TPP-bd"/>
</dbReference>